<proteinExistence type="predicted"/>
<dbReference type="Proteomes" id="UP001139054">
    <property type="component" value="Unassembled WGS sequence"/>
</dbReference>
<dbReference type="RefSeq" id="WP_237890436.1">
    <property type="nucleotide sequence ID" value="NZ_JAKLTY010000010.1"/>
</dbReference>
<dbReference type="AlphaFoldDB" id="A0A9X1R9F1"/>
<name>A0A9X1R9F1_9BRAD</name>
<evidence type="ECO:0000313" key="3">
    <source>
        <dbReference type="Proteomes" id="UP001139054"/>
    </source>
</evidence>
<feature type="transmembrane region" description="Helical" evidence="1">
    <location>
        <begin position="12"/>
        <end position="29"/>
    </location>
</feature>
<dbReference type="EMBL" id="JAKLTY010000010">
    <property type="protein sequence ID" value="MCG2628296.1"/>
    <property type="molecule type" value="Genomic_DNA"/>
</dbReference>
<comment type="caution">
    <text evidence="2">The sequence shown here is derived from an EMBL/GenBank/DDBJ whole genome shotgun (WGS) entry which is preliminary data.</text>
</comment>
<keyword evidence="1" id="KW-1133">Transmembrane helix</keyword>
<gene>
    <name evidence="2" type="ORF">L6654_16820</name>
</gene>
<keyword evidence="1" id="KW-0812">Transmembrane</keyword>
<keyword evidence="1" id="KW-0472">Membrane</keyword>
<evidence type="ECO:0000313" key="2">
    <source>
        <dbReference type="EMBL" id="MCG2628296.1"/>
    </source>
</evidence>
<accession>A0A9X1R9F1</accession>
<evidence type="ECO:0000256" key="1">
    <source>
        <dbReference type="SAM" id="Phobius"/>
    </source>
</evidence>
<sequence>MAKYARTGTINATLVSYFLIGLLIAYVIGSARSFPTYNRSTATSPKSDDDPKNFQADMARNAFGYICGAIVFHWILIGYGRIFHSFGILSIKDTLNAAFALNAAFLPFSSLCNQIDRGAKSLLKRSGPAKVLGLAVDRLTTLSVSLVSFVYGAYAFAAIHQVPIISIVFAMIAVLVVFSALMIVFFRILLST</sequence>
<feature type="transmembrane region" description="Helical" evidence="1">
    <location>
        <begin position="136"/>
        <end position="158"/>
    </location>
</feature>
<feature type="transmembrane region" description="Helical" evidence="1">
    <location>
        <begin position="62"/>
        <end position="83"/>
    </location>
</feature>
<protein>
    <submittedName>
        <fullName evidence="2">Uncharacterized protein</fullName>
    </submittedName>
</protein>
<feature type="transmembrane region" description="Helical" evidence="1">
    <location>
        <begin position="164"/>
        <end position="190"/>
    </location>
</feature>
<reference evidence="2" key="1">
    <citation type="submission" date="2022-01" db="EMBL/GenBank/DDBJ databases">
        <title>Genome sequnece data of strain Bradyrhizobium sp. nov.</title>
        <authorList>
            <person name="Zhang J."/>
        </authorList>
    </citation>
    <scope>NUCLEOTIDE SEQUENCE</scope>
    <source>
        <strain evidence="2">WYCCWR 13023</strain>
    </source>
</reference>
<organism evidence="2 3">
    <name type="scientific">Bradyrhizobium zhengyangense</name>
    <dbReference type="NCBI Taxonomy" id="2911009"/>
    <lineage>
        <taxon>Bacteria</taxon>
        <taxon>Pseudomonadati</taxon>
        <taxon>Pseudomonadota</taxon>
        <taxon>Alphaproteobacteria</taxon>
        <taxon>Hyphomicrobiales</taxon>
        <taxon>Nitrobacteraceae</taxon>
        <taxon>Bradyrhizobium</taxon>
    </lineage>
</organism>